<accession>A0A2C6KYL2</accession>
<protein>
    <submittedName>
        <fullName evidence="1">Uncharacterized protein</fullName>
    </submittedName>
</protein>
<dbReference type="VEuPathDB" id="ToxoDB:CSUI_005275"/>
<evidence type="ECO:0000313" key="1">
    <source>
        <dbReference type="EMBL" id="PHJ20886.1"/>
    </source>
</evidence>
<gene>
    <name evidence="1" type="ORF">CSUI_005275</name>
</gene>
<dbReference type="RefSeq" id="XP_067922571.1">
    <property type="nucleotide sequence ID" value="XM_068065452.1"/>
</dbReference>
<sequence>SFVFRIFKRNYASTVSSSLFHTLKFFSFNYVLASVSPLSVSVSKPFFNALLPFALLFFSLP</sequence>
<reference evidence="1 2" key="1">
    <citation type="journal article" date="2017" name="Int. J. Parasitol.">
        <title>The genome of the protozoan parasite Cystoisospora suis and a reverse vaccinology approach to identify vaccine candidates.</title>
        <authorList>
            <person name="Palmieri N."/>
            <person name="Shrestha A."/>
            <person name="Ruttkowski B."/>
            <person name="Beck T."/>
            <person name="Vogl C."/>
            <person name="Tomley F."/>
            <person name="Blake D.P."/>
            <person name="Joachim A."/>
        </authorList>
    </citation>
    <scope>NUCLEOTIDE SEQUENCE [LARGE SCALE GENOMIC DNA]</scope>
    <source>
        <strain evidence="1 2">Wien I</strain>
    </source>
</reference>
<comment type="caution">
    <text evidence="1">The sequence shown here is derived from an EMBL/GenBank/DDBJ whole genome shotgun (WGS) entry which is preliminary data.</text>
</comment>
<proteinExistence type="predicted"/>
<dbReference type="GeneID" id="94428663"/>
<dbReference type="EMBL" id="MIGC01002556">
    <property type="protein sequence ID" value="PHJ20886.1"/>
    <property type="molecule type" value="Genomic_DNA"/>
</dbReference>
<feature type="non-terminal residue" evidence="1">
    <location>
        <position position="1"/>
    </location>
</feature>
<dbReference type="AlphaFoldDB" id="A0A2C6KYL2"/>
<evidence type="ECO:0000313" key="2">
    <source>
        <dbReference type="Proteomes" id="UP000221165"/>
    </source>
</evidence>
<feature type="non-terminal residue" evidence="1">
    <location>
        <position position="61"/>
    </location>
</feature>
<keyword evidence="2" id="KW-1185">Reference proteome</keyword>
<dbReference type="Proteomes" id="UP000221165">
    <property type="component" value="Unassembled WGS sequence"/>
</dbReference>
<name>A0A2C6KYL2_9APIC</name>
<organism evidence="1 2">
    <name type="scientific">Cystoisospora suis</name>
    <dbReference type="NCBI Taxonomy" id="483139"/>
    <lineage>
        <taxon>Eukaryota</taxon>
        <taxon>Sar</taxon>
        <taxon>Alveolata</taxon>
        <taxon>Apicomplexa</taxon>
        <taxon>Conoidasida</taxon>
        <taxon>Coccidia</taxon>
        <taxon>Eucoccidiorida</taxon>
        <taxon>Eimeriorina</taxon>
        <taxon>Sarcocystidae</taxon>
        <taxon>Cystoisospora</taxon>
    </lineage>
</organism>